<dbReference type="OrthoDB" id="5344355at2"/>
<dbReference type="RefSeq" id="WP_014705136.1">
    <property type="nucleotide sequence ID" value="NC_017856.1"/>
</dbReference>
<organism evidence="1 2">
    <name type="scientific">Methylophaga frappieri (strain ATCC BAA-2434 / DSM 25690 / JAM7)</name>
    <dbReference type="NCBI Taxonomy" id="754477"/>
    <lineage>
        <taxon>Bacteria</taxon>
        <taxon>Pseudomonadati</taxon>
        <taxon>Pseudomonadota</taxon>
        <taxon>Gammaproteobacteria</taxon>
        <taxon>Thiotrichales</taxon>
        <taxon>Piscirickettsiaceae</taxon>
        <taxon>Methylophaga</taxon>
    </lineage>
</organism>
<name>I1YLC5_METFJ</name>
<accession>I1YLC5</accession>
<dbReference type="Gene3D" id="1.10.287.3020">
    <property type="match status" value="1"/>
</dbReference>
<dbReference type="Proteomes" id="UP000009145">
    <property type="component" value="Chromosome"/>
</dbReference>
<evidence type="ECO:0000313" key="2">
    <source>
        <dbReference type="Proteomes" id="UP000009145"/>
    </source>
</evidence>
<protein>
    <recommendedName>
        <fullName evidence="3">DUF3144 domain-containing protein</fullName>
    </recommendedName>
</protein>
<keyword evidence="2" id="KW-1185">Reference proteome</keyword>
<proteinExistence type="predicted"/>
<dbReference type="STRING" id="754477.Q7C_2597"/>
<evidence type="ECO:0008006" key="3">
    <source>
        <dbReference type="Google" id="ProtNLM"/>
    </source>
</evidence>
<dbReference type="EMBL" id="CP003380">
    <property type="protein sequence ID" value="AFJ03718.1"/>
    <property type="molecule type" value="Genomic_DNA"/>
</dbReference>
<dbReference type="AlphaFoldDB" id="I1YLC5"/>
<dbReference type="KEGG" id="mec:Q7C_2597"/>
<dbReference type="PATRIC" id="fig|754477.3.peg.2552"/>
<reference evidence="1 2" key="1">
    <citation type="journal article" date="2012" name="J. Bacteriol.">
        <title>Complete genome sequences of Methylophaga sp. strain JAM1 and Methylophaga sp. strain JAM7.</title>
        <authorList>
            <person name="Villeneuve C."/>
            <person name="Martineau C."/>
            <person name="Mauffrey F."/>
            <person name="Villemur R."/>
        </authorList>
    </citation>
    <scope>NUCLEOTIDE SEQUENCE [LARGE SCALE GENOMIC DNA]</scope>
    <source>
        <strain evidence="1 2">JAM7</strain>
    </source>
</reference>
<dbReference type="HOGENOM" id="CLU_147336_2_0_6"/>
<sequence>MSENAPAKKTFQERCDEFINVANQQHAETEVENVNTALLFSAARFNVFSTVRQFDDVEKLKEEKQKIIEYFAQRYAEMMNQNFEEYIERFDDYNPN</sequence>
<gene>
    <name evidence="1" type="ordered locus">Q7C_2597</name>
</gene>
<dbReference type="eggNOG" id="ENOG5032ZQ3">
    <property type="taxonomic scope" value="Bacteria"/>
</dbReference>
<evidence type="ECO:0000313" key="1">
    <source>
        <dbReference type="EMBL" id="AFJ03718.1"/>
    </source>
</evidence>
<dbReference type="InterPro" id="IPR021490">
    <property type="entry name" value="DUF3144"/>
</dbReference>
<dbReference type="Pfam" id="PF11342">
    <property type="entry name" value="DUF3144"/>
    <property type="match status" value="1"/>
</dbReference>